<proteinExistence type="inferred from homology"/>
<dbReference type="EMBL" id="JACGXN010000003">
    <property type="protein sequence ID" value="MBA8879255.1"/>
    <property type="molecule type" value="Genomic_DNA"/>
</dbReference>
<comment type="caution">
    <text evidence="9">The sequence shown here is derived from an EMBL/GenBank/DDBJ whole genome shotgun (WGS) entry which is preliminary data.</text>
</comment>
<evidence type="ECO:0000256" key="2">
    <source>
        <dbReference type="ARBA" id="ARBA00007362"/>
    </source>
</evidence>
<dbReference type="InterPro" id="IPR037185">
    <property type="entry name" value="EmrE-like"/>
</dbReference>
<feature type="domain" description="EamA" evidence="8">
    <location>
        <begin position="150"/>
        <end position="284"/>
    </location>
</feature>
<feature type="transmembrane region" description="Helical" evidence="7">
    <location>
        <begin position="32"/>
        <end position="51"/>
    </location>
</feature>
<dbReference type="GO" id="GO:0016020">
    <property type="term" value="C:membrane"/>
    <property type="evidence" value="ECO:0007669"/>
    <property type="project" value="UniProtKB-SubCell"/>
</dbReference>
<evidence type="ECO:0000256" key="3">
    <source>
        <dbReference type="ARBA" id="ARBA00022692"/>
    </source>
</evidence>
<feature type="transmembrane region" description="Helical" evidence="7">
    <location>
        <begin position="180"/>
        <end position="198"/>
    </location>
</feature>
<dbReference type="AlphaFoldDB" id="A0A839EM12"/>
<accession>A0A839EM12</accession>
<feature type="region of interest" description="Disordered" evidence="6">
    <location>
        <begin position="290"/>
        <end position="310"/>
    </location>
</feature>
<dbReference type="Pfam" id="PF00892">
    <property type="entry name" value="EamA"/>
    <property type="match status" value="2"/>
</dbReference>
<dbReference type="InterPro" id="IPR000620">
    <property type="entry name" value="EamA_dom"/>
</dbReference>
<feature type="transmembrane region" description="Helical" evidence="7">
    <location>
        <begin position="150"/>
        <end position="168"/>
    </location>
</feature>
<evidence type="ECO:0000256" key="4">
    <source>
        <dbReference type="ARBA" id="ARBA00022989"/>
    </source>
</evidence>
<dbReference type="InterPro" id="IPR050638">
    <property type="entry name" value="AA-Vitamin_Transporters"/>
</dbReference>
<evidence type="ECO:0000313" key="9">
    <source>
        <dbReference type="EMBL" id="MBA8879255.1"/>
    </source>
</evidence>
<evidence type="ECO:0000256" key="1">
    <source>
        <dbReference type="ARBA" id="ARBA00004141"/>
    </source>
</evidence>
<protein>
    <submittedName>
        <fullName evidence="9">Drug/metabolite transporter (DMT)-like permease</fullName>
    </submittedName>
</protein>
<reference evidence="9 10" key="1">
    <citation type="submission" date="2020-07" db="EMBL/GenBank/DDBJ databases">
        <title>Genomic Encyclopedia of Type Strains, Phase IV (KMG-V): Genome sequencing to study the core and pangenomes of soil and plant-associated prokaryotes.</title>
        <authorList>
            <person name="Whitman W."/>
        </authorList>
    </citation>
    <scope>NUCLEOTIDE SEQUENCE [LARGE SCALE GENOMIC DNA]</scope>
    <source>
        <strain evidence="9 10">AN3</strain>
    </source>
</reference>
<evidence type="ECO:0000256" key="6">
    <source>
        <dbReference type="SAM" id="MobiDB-lite"/>
    </source>
</evidence>
<keyword evidence="10" id="KW-1185">Reference proteome</keyword>
<comment type="subcellular location">
    <subcellularLocation>
        <location evidence="1">Membrane</location>
        <topology evidence="1">Multi-pass membrane protein</topology>
    </subcellularLocation>
</comment>
<evidence type="ECO:0000256" key="7">
    <source>
        <dbReference type="SAM" id="Phobius"/>
    </source>
</evidence>
<name>A0A839EM12_9HYPH</name>
<dbReference type="SUPFAM" id="SSF103481">
    <property type="entry name" value="Multidrug resistance efflux transporter EmrE"/>
    <property type="match status" value="2"/>
</dbReference>
<comment type="similarity">
    <text evidence="2">Belongs to the EamA transporter family.</text>
</comment>
<feature type="transmembrane region" description="Helical" evidence="7">
    <location>
        <begin position="242"/>
        <end position="260"/>
    </location>
</feature>
<dbReference type="PANTHER" id="PTHR32322">
    <property type="entry name" value="INNER MEMBRANE TRANSPORTER"/>
    <property type="match status" value="1"/>
</dbReference>
<dbReference type="RefSeq" id="WP_182549883.1">
    <property type="nucleotide sequence ID" value="NZ_JACGXN010000003.1"/>
</dbReference>
<dbReference type="PANTHER" id="PTHR32322:SF2">
    <property type="entry name" value="EAMA DOMAIN-CONTAINING PROTEIN"/>
    <property type="match status" value="1"/>
</dbReference>
<feature type="transmembrane region" description="Helical" evidence="7">
    <location>
        <begin position="210"/>
        <end position="235"/>
    </location>
</feature>
<keyword evidence="3 7" id="KW-0812">Transmembrane</keyword>
<gene>
    <name evidence="9" type="ORF">FHW16_002973</name>
</gene>
<keyword evidence="4 7" id="KW-1133">Transmembrane helix</keyword>
<keyword evidence="5 7" id="KW-0472">Membrane</keyword>
<evidence type="ECO:0000256" key="5">
    <source>
        <dbReference type="ARBA" id="ARBA00023136"/>
    </source>
</evidence>
<sequence length="310" mass="33001">MFRAYAALVTLGLIWGTNFIYMKWATALISPMQVVFIRVLFGFLPLALMAWKAKVISRAQLEHLPHFIIMSLLATTLYYYCFVAGTALLPTSVAGMLSGSIPLFTFFATLLFLREERPTGQMAMGVALGFVGIALSARPWDGTSGTSLQGTLWMLGGTLSIGCSFVYARKFLSPLNLPPLALATWQCGLAVLTLLLVTDFSGIGNVTTSLHATFGAIIGLGMVGTGGTFLIYYFIIAKLGPVKASGATYIAPVVAVIIGACVGEEVTVWELVPLAMIFGGVVLIQTGKRRPVPPSPDGPLTAVQPARIST</sequence>
<feature type="transmembrane region" description="Helical" evidence="7">
    <location>
        <begin position="93"/>
        <end position="113"/>
    </location>
</feature>
<evidence type="ECO:0000313" key="10">
    <source>
        <dbReference type="Proteomes" id="UP000549052"/>
    </source>
</evidence>
<feature type="transmembrane region" description="Helical" evidence="7">
    <location>
        <begin position="120"/>
        <end position="138"/>
    </location>
</feature>
<feature type="transmembrane region" description="Helical" evidence="7">
    <location>
        <begin position="63"/>
        <end position="87"/>
    </location>
</feature>
<dbReference type="Proteomes" id="UP000549052">
    <property type="component" value="Unassembled WGS sequence"/>
</dbReference>
<feature type="domain" description="EamA" evidence="8">
    <location>
        <begin position="5"/>
        <end position="136"/>
    </location>
</feature>
<evidence type="ECO:0000259" key="8">
    <source>
        <dbReference type="Pfam" id="PF00892"/>
    </source>
</evidence>
<organism evidence="9 10">
    <name type="scientific">Phyllobacterium myrsinacearum</name>
    <dbReference type="NCBI Taxonomy" id="28101"/>
    <lineage>
        <taxon>Bacteria</taxon>
        <taxon>Pseudomonadati</taxon>
        <taxon>Pseudomonadota</taxon>
        <taxon>Alphaproteobacteria</taxon>
        <taxon>Hyphomicrobiales</taxon>
        <taxon>Phyllobacteriaceae</taxon>
        <taxon>Phyllobacterium</taxon>
    </lineage>
</organism>